<dbReference type="EMBL" id="JYDT01000058">
    <property type="protein sequence ID" value="KRY87268.1"/>
    <property type="molecule type" value="Genomic_DNA"/>
</dbReference>
<organism evidence="1 2">
    <name type="scientific">Trichinella pseudospiralis</name>
    <name type="common">Parasitic roundworm</name>
    <dbReference type="NCBI Taxonomy" id="6337"/>
    <lineage>
        <taxon>Eukaryota</taxon>
        <taxon>Metazoa</taxon>
        <taxon>Ecdysozoa</taxon>
        <taxon>Nematoda</taxon>
        <taxon>Enoplea</taxon>
        <taxon>Dorylaimia</taxon>
        <taxon>Trichinellida</taxon>
        <taxon>Trichinellidae</taxon>
        <taxon>Trichinella</taxon>
    </lineage>
</organism>
<protein>
    <submittedName>
        <fullName evidence="1">Uncharacterized protein</fullName>
    </submittedName>
</protein>
<evidence type="ECO:0000313" key="1">
    <source>
        <dbReference type="EMBL" id="KRY87268.1"/>
    </source>
</evidence>
<sequence>MMALIYDSLLKYCGIYTEFESFYLDINDYSNSGKCSISIILSYDCTVNLGCVLFNKARHCYLFIAVWFGKVDQKGKF</sequence>
<dbReference type="Proteomes" id="UP000054995">
    <property type="component" value="Unassembled WGS sequence"/>
</dbReference>
<accession>A0A0V1FML7</accession>
<keyword evidence="2" id="KW-1185">Reference proteome</keyword>
<comment type="caution">
    <text evidence="1">The sequence shown here is derived from an EMBL/GenBank/DDBJ whole genome shotgun (WGS) entry which is preliminary data.</text>
</comment>
<dbReference type="AlphaFoldDB" id="A0A0V1FML7"/>
<reference evidence="1 2" key="1">
    <citation type="submission" date="2015-01" db="EMBL/GenBank/DDBJ databases">
        <title>Evolution of Trichinella species and genotypes.</title>
        <authorList>
            <person name="Korhonen P.K."/>
            <person name="Edoardo P."/>
            <person name="Giuseppe L.R."/>
            <person name="Gasser R.B."/>
        </authorList>
    </citation>
    <scope>NUCLEOTIDE SEQUENCE [LARGE SCALE GENOMIC DNA]</scope>
    <source>
        <strain evidence="1">ISS470</strain>
    </source>
</reference>
<proteinExistence type="predicted"/>
<gene>
    <name evidence="1" type="ORF">T4D_2935</name>
</gene>
<evidence type="ECO:0000313" key="2">
    <source>
        <dbReference type="Proteomes" id="UP000054995"/>
    </source>
</evidence>
<name>A0A0V1FML7_TRIPS</name>